<organism evidence="2 3">
    <name type="scientific">Aspergillus fumigatus</name>
    <name type="common">Neosartorya fumigata</name>
    <dbReference type="NCBI Taxonomy" id="746128"/>
    <lineage>
        <taxon>Eukaryota</taxon>
        <taxon>Fungi</taxon>
        <taxon>Dikarya</taxon>
        <taxon>Ascomycota</taxon>
        <taxon>Pezizomycotina</taxon>
        <taxon>Eurotiomycetes</taxon>
        <taxon>Eurotiomycetidae</taxon>
        <taxon>Eurotiales</taxon>
        <taxon>Aspergillaceae</taxon>
        <taxon>Aspergillus</taxon>
        <taxon>Aspergillus subgen. Fumigati</taxon>
    </lineage>
</organism>
<evidence type="ECO:0000313" key="2">
    <source>
        <dbReference type="EMBL" id="KAH1908244.1"/>
    </source>
</evidence>
<comment type="caution">
    <text evidence="2">The sequence shown here is derived from an EMBL/GenBank/DDBJ whole genome shotgun (WGS) entry which is preliminary data.</text>
</comment>
<proteinExistence type="predicted"/>
<dbReference type="EMBL" id="JAIBSC010000021">
    <property type="protein sequence ID" value="KAH1908244.1"/>
    <property type="molecule type" value="Genomic_DNA"/>
</dbReference>
<feature type="compositionally biased region" description="Basic and acidic residues" evidence="1">
    <location>
        <begin position="144"/>
        <end position="172"/>
    </location>
</feature>
<gene>
    <name evidence="2" type="ORF">KXV57_003506</name>
</gene>
<reference evidence="2" key="1">
    <citation type="submission" date="2021-08" db="EMBL/GenBank/DDBJ databases">
        <title>Global Aspergillus fumigatus from environmental and clinical sources.</title>
        <authorList>
            <person name="Barber A."/>
            <person name="Sae-Ong T."/>
        </authorList>
    </citation>
    <scope>NUCLEOTIDE SEQUENCE</scope>
    <source>
        <strain evidence="2">NRZ-2016-071</strain>
    </source>
</reference>
<protein>
    <submittedName>
        <fullName evidence="2">Uncharacterized protein</fullName>
    </submittedName>
</protein>
<dbReference type="OMA" id="NPSDPIH"/>
<dbReference type="AlphaFoldDB" id="A0A229XUH4"/>
<evidence type="ECO:0000313" key="3">
    <source>
        <dbReference type="Proteomes" id="UP000813423"/>
    </source>
</evidence>
<accession>A0A229XUH4</accession>
<name>A0A229XUH4_ASPFM</name>
<feature type="region of interest" description="Disordered" evidence="1">
    <location>
        <begin position="1"/>
        <end position="206"/>
    </location>
</feature>
<feature type="compositionally biased region" description="Polar residues" evidence="1">
    <location>
        <begin position="1"/>
        <end position="15"/>
    </location>
</feature>
<evidence type="ECO:0000256" key="1">
    <source>
        <dbReference type="SAM" id="MobiDB-lite"/>
    </source>
</evidence>
<feature type="compositionally biased region" description="Polar residues" evidence="1">
    <location>
        <begin position="60"/>
        <end position="71"/>
    </location>
</feature>
<feature type="compositionally biased region" description="Basic and acidic residues" evidence="1">
    <location>
        <begin position="188"/>
        <end position="206"/>
    </location>
</feature>
<sequence>MSHTANPDSFDNGKNQDFIHPTVQRSTPMRKDGHQLGTKVSPADFKPEFRAETYPPGTAPASNSYTPNTTGESGGQALNPLVERSHGKEAVKTTAESTLRGATSKDVHRGLGHPGSGQTKTEIKHDGQHHRKHEGAGLEGVGSYREDKFERTLADQRGIEREEARPNDHGDKGVSAAEDIPPQSAEMAAHEWKYEPGTKRDNAARH</sequence>
<dbReference type="Proteomes" id="UP000813423">
    <property type="component" value="Unassembled WGS sequence"/>
</dbReference>